<sequence length="175" mass="18163">MRTHPRLILALLLAPAACAGPVETRINAAGAGVAPQQALMWAPLPAGASAEVEQARTALASALQTQGYRIVDDAPLALSLGVSERPARIGLTMGQGAALSPAKEDRPLQSCDDRMLRLRVSIVDPVSGETRYSGAAEEAHCHATLTEALPRLARLAVADMASPAGTRLVQSAGRD</sequence>
<keyword evidence="1" id="KW-0732">Signal</keyword>
<feature type="signal peptide" evidence="1">
    <location>
        <begin position="1"/>
        <end position="19"/>
    </location>
</feature>
<evidence type="ECO:0008006" key="4">
    <source>
        <dbReference type="Google" id="ProtNLM"/>
    </source>
</evidence>
<dbReference type="Proteomes" id="UP000290958">
    <property type="component" value="Unassembled WGS sequence"/>
</dbReference>
<reference evidence="3" key="1">
    <citation type="submission" date="2019-01" db="EMBL/GenBank/DDBJ databases">
        <title>Cytophagaceae bacterium strain CAR-16.</title>
        <authorList>
            <person name="Chen W.-M."/>
        </authorList>
    </citation>
    <scope>NUCLEOTIDE SEQUENCE [LARGE SCALE GENOMIC DNA]</scope>
    <source>
        <strain evidence="3">CHR27</strain>
    </source>
</reference>
<proteinExistence type="predicted"/>
<name>A0A4Q1KHH1_9SPHN</name>
<dbReference type="EMBL" id="SBKP01000005">
    <property type="protein sequence ID" value="RXR29181.1"/>
    <property type="molecule type" value="Genomic_DNA"/>
</dbReference>
<keyword evidence="3" id="KW-1185">Reference proteome</keyword>
<dbReference type="OrthoDB" id="7594239at2"/>
<gene>
    <name evidence="2" type="ORF">EQG66_06715</name>
</gene>
<feature type="chain" id="PRO_5020562378" description="DUF4136 domain-containing protein" evidence="1">
    <location>
        <begin position="20"/>
        <end position="175"/>
    </location>
</feature>
<comment type="caution">
    <text evidence="2">The sequence shown here is derived from an EMBL/GenBank/DDBJ whole genome shotgun (WGS) entry which is preliminary data.</text>
</comment>
<evidence type="ECO:0000313" key="3">
    <source>
        <dbReference type="Proteomes" id="UP000290958"/>
    </source>
</evidence>
<evidence type="ECO:0000256" key="1">
    <source>
        <dbReference type="SAM" id="SignalP"/>
    </source>
</evidence>
<organism evidence="2 3">
    <name type="scientific">Sphingobium fluviale</name>
    <dbReference type="NCBI Taxonomy" id="2506423"/>
    <lineage>
        <taxon>Bacteria</taxon>
        <taxon>Pseudomonadati</taxon>
        <taxon>Pseudomonadota</taxon>
        <taxon>Alphaproteobacteria</taxon>
        <taxon>Sphingomonadales</taxon>
        <taxon>Sphingomonadaceae</taxon>
        <taxon>Sphingobium</taxon>
    </lineage>
</organism>
<dbReference type="RefSeq" id="WP_129403826.1">
    <property type="nucleotide sequence ID" value="NZ_SBKP01000005.1"/>
</dbReference>
<accession>A0A4Q1KHH1</accession>
<protein>
    <recommendedName>
        <fullName evidence="4">DUF4136 domain-containing protein</fullName>
    </recommendedName>
</protein>
<evidence type="ECO:0000313" key="2">
    <source>
        <dbReference type="EMBL" id="RXR29181.1"/>
    </source>
</evidence>
<dbReference type="AlphaFoldDB" id="A0A4Q1KHH1"/>